<dbReference type="Gene3D" id="2.40.10.220">
    <property type="entry name" value="predicted glycosyltransferase like domains"/>
    <property type="match status" value="1"/>
</dbReference>
<protein>
    <submittedName>
        <fullName evidence="2">Type IV pilus assembly PilZ</fullName>
    </submittedName>
</protein>
<accession>A0A2U3K7Y0</accession>
<gene>
    <name evidence="2" type="ORF">SBA1_1420009</name>
</gene>
<dbReference type="EMBL" id="OMOD01000049">
    <property type="protein sequence ID" value="SPF35670.1"/>
    <property type="molecule type" value="Genomic_DNA"/>
</dbReference>
<evidence type="ECO:0000313" key="2">
    <source>
        <dbReference type="EMBL" id="SPF35670.1"/>
    </source>
</evidence>
<sequence length="123" mass="14015">MQLNSQERRMMRRFDMRLPAIVRLEGADEFHTETQNVSARGVYFYLDRAVEAGTKLEVTLTFPPHITLTDAVRVRFDARVIRVESPLPSARVGTAAMIEDYEFLRSNGAPDLLSALQKEMKGE</sequence>
<dbReference type="Proteomes" id="UP000238701">
    <property type="component" value="Unassembled WGS sequence"/>
</dbReference>
<feature type="domain" description="PilZ" evidence="1">
    <location>
        <begin position="7"/>
        <end position="86"/>
    </location>
</feature>
<reference evidence="3" key="1">
    <citation type="submission" date="2018-02" db="EMBL/GenBank/DDBJ databases">
        <authorList>
            <person name="Hausmann B."/>
        </authorList>
    </citation>
    <scope>NUCLEOTIDE SEQUENCE [LARGE SCALE GENOMIC DNA]</scope>
    <source>
        <strain evidence="3">Peat soil MAG SbA1</strain>
    </source>
</reference>
<dbReference type="GO" id="GO:0035438">
    <property type="term" value="F:cyclic-di-GMP binding"/>
    <property type="evidence" value="ECO:0007669"/>
    <property type="project" value="InterPro"/>
</dbReference>
<dbReference type="InterPro" id="IPR009875">
    <property type="entry name" value="PilZ_domain"/>
</dbReference>
<name>A0A2U3K7Y0_9BACT</name>
<organism evidence="2 3">
    <name type="scientific">Candidatus Sulfotelmatobacter kueseliae</name>
    <dbReference type="NCBI Taxonomy" id="2042962"/>
    <lineage>
        <taxon>Bacteria</taxon>
        <taxon>Pseudomonadati</taxon>
        <taxon>Acidobacteriota</taxon>
        <taxon>Terriglobia</taxon>
        <taxon>Terriglobales</taxon>
        <taxon>Candidatus Korobacteraceae</taxon>
        <taxon>Candidatus Sulfotelmatobacter</taxon>
    </lineage>
</organism>
<evidence type="ECO:0000313" key="3">
    <source>
        <dbReference type="Proteomes" id="UP000238701"/>
    </source>
</evidence>
<dbReference type="AlphaFoldDB" id="A0A2U3K7Y0"/>
<dbReference type="Pfam" id="PF07238">
    <property type="entry name" value="PilZ"/>
    <property type="match status" value="1"/>
</dbReference>
<proteinExistence type="predicted"/>
<evidence type="ECO:0000259" key="1">
    <source>
        <dbReference type="Pfam" id="PF07238"/>
    </source>
</evidence>
<dbReference type="SUPFAM" id="SSF141371">
    <property type="entry name" value="PilZ domain-like"/>
    <property type="match status" value="1"/>
</dbReference>
<dbReference type="OrthoDB" id="9993524at2"/>